<reference evidence="1 2" key="1">
    <citation type="submission" date="2024-12" db="EMBL/GenBank/DDBJ databases">
        <title>The coexistence of Mycolicibacterium septicum and Mycolicibacterium nivoides in clinical samples.</title>
        <authorList>
            <person name="Wang C."/>
            <person name="Feng Y."/>
            <person name="Zong Z."/>
        </authorList>
    </citation>
    <scope>NUCLEOTIDE SEQUENCE [LARGE SCALE GENOMIC DNA]</scope>
    <source>
        <strain evidence="1 2">120310</strain>
    </source>
</reference>
<organism evidence="1 2">
    <name type="scientific">Mycolicibacterium septicum</name>
    <dbReference type="NCBI Taxonomy" id="98668"/>
    <lineage>
        <taxon>Bacteria</taxon>
        <taxon>Bacillati</taxon>
        <taxon>Actinomycetota</taxon>
        <taxon>Actinomycetes</taxon>
        <taxon>Mycobacteriales</taxon>
        <taxon>Mycobacteriaceae</taxon>
        <taxon>Mycolicibacterium</taxon>
    </lineage>
</organism>
<dbReference type="RefSeq" id="WP_409548491.1">
    <property type="nucleotide sequence ID" value="NZ_JBKBDE010000001.1"/>
</dbReference>
<comment type="caution">
    <text evidence="1">The sequence shown here is derived from an EMBL/GenBank/DDBJ whole genome shotgun (WGS) entry which is preliminary data.</text>
</comment>
<dbReference type="Proteomes" id="UP001635817">
    <property type="component" value="Unassembled WGS sequence"/>
</dbReference>
<sequence>MTDPELPAWVEAYFESERTWWRMLRATGAVDQEQARAELRRRLPDER</sequence>
<evidence type="ECO:0000313" key="1">
    <source>
        <dbReference type="EMBL" id="MFN6549548.1"/>
    </source>
</evidence>
<name>A0ABW9LNI3_9MYCO</name>
<protein>
    <submittedName>
        <fullName evidence="1">Uncharacterized protein</fullName>
    </submittedName>
</protein>
<gene>
    <name evidence="1" type="ORF">ACK4CP_04045</name>
</gene>
<proteinExistence type="predicted"/>
<evidence type="ECO:0000313" key="2">
    <source>
        <dbReference type="Proteomes" id="UP001635817"/>
    </source>
</evidence>
<keyword evidence="2" id="KW-1185">Reference proteome</keyword>
<dbReference type="EMBL" id="JBKBDE010000001">
    <property type="protein sequence ID" value="MFN6549548.1"/>
    <property type="molecule type" value="Genomic_DNA"/>
</dbReference>
<accession>A0ABW9LNI3</accession>